<protein>
    <submittedName>
        <fullName evidence="2">Uncharacterized protein</fullName>
    </submittedName>
</protein>
<dbReference type="OrthoDB" id="10014897at2759"/>
<dbReference type="Proteomes" id="UP000494256">
    <property type="component" value="Unassembled WGS sequence"/>
</dbReference>
<feature type="compositionally biased region" description="Low complexity" evidence="1">
    <location>
        <begin position="50"/>
        <end position="62"/>
    </location>
</feature>
<evidence type="ECO:0000313" key="3">
    <source>
        <dbReference type="Proteomes" id="UP000494256"/>
    </source>
</evidence>
<sequence>MQFSYISTGGGISSLSPSSRDAVVDPIAELLSQLSGVRRGAGQPGTPQPTAAASDAAAARTSAGDREYSCLDREAAAGTAAAARRSGRWRLGLGAASQPAAARRQHSHNRRPNTPIRSFYSPASSASSDSQAGPEVESRAALLRGLVLASLGRAAPADVAPPTAPAPPAPPAPREGARARAAPPHVCAYKPQPRTNVPCRTTPMTPPARPCIRGPYSRPIRHANSPGERTSVRRSRRTDDRNQITIGIRRGTNRVAPLRWRYAGGGATAAGGQVGAARAARAGRPPAPAGAGGRGWGRLGRSRRPEPTHETIRCLLVRCYGSPAAAGAASERT</sequence>
<organism evidence="2 3">
    <name type="scientific">Arctia plantaginis</name>
    <name type="common">Wood tiger moth</name>
    <name type="synonym">Phalaena plantaginis</name>
    <dbReference type="NCBI Taxonomy" id="874455"/>
    <lineage>
        <taxon>Eukaryota</taxon>
        <taxon>Metazoa</taxon>
        <taxon>Ecdysozoa</taxon>
        <taxon>Arthropoda</taxon>
        <taxon>Hexapoda</taxon>
        <taxon>Insecta</taxon>
        <taxon>Pterygota</taxon>
        <taxon>Neoptera</taxon>
        <taxon>Endopterygota</taxon>
        <taxon>Lepidoptera</taxon>
        <taxon>Glossata</taxon>
        <taxon>Ditrysia</taxon>
        <taxon>Noctuoidea</taxon>
        <taxon>Erebidae</taxon>
        <taxon>Arctiinae</taxon>
        <taxon>Arctia</taxon>
    </lineage>
</organism>
<gene>
    <name evidence="2" type="ORF">APLA_LOCUS8184</name>
</gene>
<name>A0A8S1A0K7_ARCPL</name>
<proteinExistence type="predicted"/>
<dbReference type="EMBL" id="CADEBD010000306">
    <property type="protein sequence ID" value="CAB3238386.1"/>
    <property type="molecule type" value="Genomic_DNA"/>
</dbReference>
<feature type="region of interest" description="Disordered" evidence="1">
    <location>
        <begin position="94"/>
        <end position="137"/>
    </location>
</feature>
<feature type="region of interest" description="Disordered" evidence="1">
    <location>
        <begin position="35"/>
        <end position="66"/>
    </location>
</feature>
<evidence type="ECO:0000256" key="1">
    <source>
        <dbReference type="SAM" id="MobiDB-lite"/>
    </source>
</evidence>
<feature type="region of interest" description="Disordered" evidence="1">
    <location>
        <begin position="1"/>
        <end position="20"/>
    </location>
</feature>
<feature type="region of interest" description="Disordered" evidence="1">
    <location>
        <begin position="158"/>
        <end position="242"/>
    </location>
</feature>
<comment type="caution">
    <text evidence="2">The sequence shown here is derived from an EMBL/GenBank/DDBJ whole genome shotgun (WGS) entry which is preliminary data.</text>
</comment>
<dbReference type="AlphaFoldDB" id="A0A8S1A0K7"/>
<feature type="compositionally biased region" description="Polar residues" evidence="1">
    <location>
        <begin position="193"/>
        <end position="203"/>
    </location>
</feature>
<feature type="compositionally biased region" description="Pro residues" evidence="1">
    <location>
        <begin position="162"/>
        <end position="173"/>
    </location>
</feature>
<reference evidence="2 3" key="1">
    <citation type="submission" date="2020-04" db="EMBL/GenBank/DDBJ databases">
        <authorList>
            <person name="Wallbank WR R."/>
            <person name="Pardo Diaz C."/>
            <person name="Kozak K."/>
            <person name="Martin S."/>
            <person name="Jiggins C."/>
            <person name="Moest M."/>
            <person name="Warren A I."/>
            <person name="Byers J.R.P. K."/>
            <person name="Montejo-Kovacevich G."/>
            <person name="Yen C E."/>
        </authorList>
    </citation>
    <scope>NUCLEOTIDE SEQUENCE [LARGE SCALE GENOMIC DNA]</scope>
</reference>
<accession>A0A8S1A0K7</accession>
<feature type="compositionally biased region" description="Polar residues" evidence="1">
    <location>
        <begin position="1"/>
        <end position="19"/>
    </location>
</feature>
<feature type="compositionally biased region" description="Low complexity" evidence="1">
    <location>
        <begin position="118"/>
        <end position="132"/>
    </location>
</feature>
<evidence type="ECO:0000313" key="2">
    <source>
        <dbReference type="EMBL" id="CAB3238386.1"/>
    </source>
</evidence>
<feature type="region of interest" description="Disordered" evidence="1">
    <location>
        <begin position="276"/>
        <end position="308"/>
    </location>
</feature>